<feature type="domain" description="BTB" evidence="1">
    <location>
        <begin position="66"/>
        <end position="134"/>
    </location>
</feature>
<dbReference type="STRING" id="48709.A0A1D2M716"/>
<protein>
    <submittedName>
        <fullName evidence="2">BTB/POZ domain-containing protein</fullName>
    </submittedName>
</protein>
<dbReference type="InterPro" id="IPR011333">
    <property type="entry name" value="SKP1/BTB/POZ_sf"/>
</dbReference>
<dbReference type="PANTHER" id="PTHR24413">
    <property type="entry name" value="SPECKLE-TYPE POZ PROTEIN"/>
    <property type="match status" value="1"/>
</dbReference>
<dbReference type="PROSITE" id="PS50097">
    <property type="entry name" value="BTB"/>
    <property type="match status" value="1"/>
</dbReference>
<dbReference type="SMART" id="SM00225">
    <property type="entry name" value="BTB"/>
    <property type="match status" value="1"/>
</dbReference>
<gene>
    <name evidence="2" type="ORF">Ocin01_17971</name>
</gene>
<keyword evidence="3" id="KW-1185">Reference proteome</keyword>
<dbReference type="EMBL" id="LJIJ01003285">
    <property type="protein sequence ID" value="ODM88712.1"/>
    <property type="molecule type" value="Genomic_DNA"/>
</dbReference>
<dbReference type="InterPro" id="IPR000210">
    <property type="entry name" value="BTB/POZ_dom"/>
</dbReference>
<dbReference type="Gene3D" id="3.30.710.10">
    <property type="entry name" value="Potassium Channel Kv1.1, Chain A"/>
    <property type="match status" value="1"/>
</dbReference>
<organism evidence="2 3">
    <name type="scientific">Orchesella cincta</name>
    <name type="common">Springtail</name>
    <name type="synonym">Podura cincta</name>
    <dbReference type="NCBI Taxonomy" id="48709"/>
    <lineage>
        <taxon>Eukaryota</taxon>
        <taxon>Metazoa</taxon>
        <taxon>Ecdysozoa</taxon>
        <taxon>Arthropoda</taxon>
        <taxon>Hexapoda</taxon>
        <taxon>Collembola</taxon>
        <taxon>Entomobryomorpha</taxon>
        <taxon>Entomobryoidea</taxon>
        <taxon>Orchesellidae</taxon>
        <taxon>Orchesellinae</taxon>
        <taxon>Orchesella</taxon>
    </lineage>
</organism>
<dbReference type="AlphaFoldDB" id="A0A1D2M716"/>
<dbReference type="CDD" id="cd18186">
    <property type="entry name" value="BTB_POZ_ZBTB_KLHL-like"/>
    <property type="match status" value="1"/>
</dbReference>
<evidence type="ECO:0000313" key="2">
    <source>
        <dbReference type="EMBL" id="ODM88712.1"/>
    </source>
</evidence>
<evidence type="ECO:0000259" key="1">
    <source>
        <dbReference type="PROSITE" id="PS50097"/>
    </source>
</evidence>
<evidence type="ECO:0000313" key="3">
    <source>
        <dbReference type="Proteomes" id="UP000094527"/>
    </source>
</evidence>
<dbReference type="SUPFAM" id="SSF54695">
    <property type="entry name" value="POZ domain"/>
    <property type="match status" value="1"/>
</dbReference>
<sequence>MEMNITKPVENFDGAVAIVDFLKAQTTPINYYIHTTIFLEWSDLKMNTIREPCAVLDLLFSEKLLADCCIVTSNKTEVSCHRCILAANSNVIRTMLTNGMQETQTNRIEMTDVSEEVVNLLVAYLYGRVMDTEEMKEEIAFDLLCTAHKYNIKPLEELMVVTLFNRPNDSFSMNTVLDVYFFTKNIEDFNVLSEKMLKILKGSPNQLLASSAFQDIMEKTPNEATKLALKLLQLVIGEPNTRALPAIEI</sequence>
<dbReference type="OrthoDB" id="7628309at2759"/>
<dbReference type="Proteomes" id="UP000094527">
    <property type="component" value="Unassembled WGS sequence"/>
</dbReference>
<dbReference type="OMA" id="YNIKPLE"/>
<name>A0A1D2M716_ORCCI</name>
<reference evidence="2 3" key="1">
    <citation type="journal article" date="2016" name="Genome Biol. Evol.">
        <title>Gene Family Evolution Reflects Adaptation to Soil Environmental Stressors in the Genome of the Collembolan Orchesella cincta.</title>
        <authorList>
            <person name="Faddeeva-Vakhrusheva A."/>
            <person name="Derks M.F."/>
            <person name="Anvar S.Y."/>
            <person name="Agamennone V."/>
            <person name="Suring W."/>
            <person name="Smit S."/>
            <person name="van Straalen N.M."/>
            <person name="Roelofs D."/>
        </authorList>
    </citation>
    <scope>NUCLEOTIDE SEQUENCE [LARGE SCALE GENOMIC DNA]</scope>
    <source>
        <tissue evidence="2">Mixed pool</tissue>
    </source>
</reference>
<proteinExistence type="predicted"/>
<dbReference type="Pfam" id="PF00651">
    <property type="entry name" value="BTB"/>
    <property type="match status" value="1"/>
</dbReference>
<accession>A0A1D2M716</accession>
<comment type="caution">
    <text evidence="2">The sequence shown here is derived from an EMBL/GenBank/DDBJ whole genome shotgun (WGS) entry which is preliminary data.</text>
</comment>